<dbReference type="PANTHER" id="PTHR30591">
    <property type="entry name" value="RECBCD ENZYME SUBUNIT RECC"/>
    <property type="match status" value="1"/>
</dbReference>
<dbReference type="KEGG" id="cgz:M787_001950"/>
<keyword evidence="7" id="KW-0067">ATP-binding</keyword>
<gene>
    <name evidence="10" type="ORF">M787_001950</name>
</gene>
<dbReference type="SUPFAM" id="SSF52540">
    <property type="entry name" value="P-loop containing nucleoside triphosphate hydrolases"/>
    <property type="match status" value="2"/>
</dbReference>
<evidence type="ECO:0000256" key="2">
    <source>
        <dbReference type="ARBA" id="ARBA00022741"/>
    </source>
</evidence>
<dbReference type="Proteomes" id="UP000019147">
    <property type="component" value="Chromosome"/>
</dbReference>
<dbReference type="Gene3D" id="3.40.50.10930">
    <property type="match status" value="1"/>
</dbReference>
<dbReference type="PANTHER" id="PTHR30591:SF1">
    <property type="entry name" value="RECBCD ENZYME SUBUNIT RECC"/>
    <property type="match status" value="1"/>
</dbReference>
<evidence type="ECO:0000256" key="5">
    <source>
        <dbReference type="ARBA" id="ARBA00022806"/>
    </source>
</evidence>
<evidence type="ECO:0000256" key="8">
    <source>
        <dbReference type="ARBA" id="ARBA00023125"/>
    </source>
</evidence>
<keyword evidence="4" id="KW-0378">Hydrolase</keyword>
<accession>A0A173DYV2</accession>
<keyword evidence="1" id="KW-0540">Nuclease</keyword>
<keyword evidence="5" id="KW-0347">Helicase</keyword>
<dbReference type="RefSeq" id="WP_021828782.1">
    <property type="nucleotide sequence ID" value="NZ_CP015840.1"/>
</dbReference>
<dbReference type="OrthoDB" id="9762834at2"/>
<evidence type="ECO:0000313" key="11">
    <source>
        <dbReference type="Proteomes" id="UP000019147"/>
    </source>
</evidence>
<dbReference type="Gene3D" id="3.40.50.300">
    <property type="entry name" value="P-loop containing nucleotide triphosphate hydrolases"/>
    <property type="match status" value="2"/>
</dbReference>
<dbReference type="GO" id="GO:0005524">
    <property type="term" value="F:ATP binding"/>
    <property type="evidence" value="ECO:0007669"/>
    <property type="project" value="UniProtKB-KW"/>
</dbReference>
<dbReference type="Pfam" id="PF04257">
    <property type="entry name" value="Exonuc_V_gamma"/>
    <property type="match status" value="1"/>
</dbReference>
<proteinExistence type="predicted"/>
<dbReference type="AlphaFoldDB" id="A0A173DYV2"/>
<dbReference type="GeneID" id="81478066"/>
<dbReference type="GO" id="GO:0006310">
    <property type="term" value="P:DNA recombination"/>
    <property type="evidence" value="ECO:0007669"/>
    <property type="project" value="TreeGrafter"/>
</dbReference>
<dbReference type="eggNOG" id="COG1330">
    <property type="taxonomic scope" value="Bacteria"/>
</dbReference>
<dbReference type="GO" id="GO:0004386">
    <property type="term" value="F:helicase activity"/>
    <property type="evidence" value="ECO:0007669"/>
    <property type="project" value="UniProtKB-KW"/>
</dbReference>
<sequence>MNATKHSQAIFSNSPNHLLAKLAKDLFSTHQHPFTKRWILVANTEIGHWLRRELIRATSNRTFMGSIIFSSYDSLVKHLFTEVCQEKPLTPDYITLPLFIHEILNNFNLTQSTDSQLPSQQPQYAFMKKLGSIFKKFYTFSQIPSGENRYYQEIISQLISQFTPLQEVCDSIITTLQTMEALDYSLHIFGYSRLPKSAISFFTKLNYFFPVYFYCFSPTQEYFGDLLSDKAIDFLWRRLHNHSNRHAWEQYVLADRQSLLANLAQKSQTFHNFCLDKEIDYCEEFIPPQEATTLGKVQNTIFHLHPNTPLNPEENDSTLTLSTATHPSREVQEVFSKISLLIHQGVPPEEIFILSSQVSTYEVYLKAIFSPHLPLYFTHTESTHAKELKEKLLLLSALLQTQGNLHCLLQILTHPKLHYPIESQQIPFLWKKISQEWNKTFKKQGKVIQDIGDSILNEYPFIDASGKVNPTELWETLLPFLYDLQQFIEIYSGNQDKTYEEHANSIFSFLETVFLLSSNELSYITSLRNSLFPKFSSLTCSLTFFFDFCLDFLSHCYSSSPLYNQPGPFVGSLENLSFLPKGHTFILGANKTPFIDFLDLVDTSNHEELLFSSFEDEENFHFLQTLISTRHSLHISYLFSSNTPALPSAYVKHIQNTLSLPIRHLPSKSYLPSSFKEKTFLHTSQAHHYKLAQSFFSAKSPLPAIFPTSPISRKLPEHVDVSEILHAFVSPLDFFLQANYQISLRPPRLLQAQSQLFPTKKDMVFLWENYLARSENHVEYNYLSEFSKEVFTSQANLVHQRIINLYSNPSTTPHIALFSSSLFHDLHDKDILLPPVILPWNNCTISLHAKFLGICSSGVYLCALDPSPSKKMKHKISEIPETIFAIQNYLQAQIALAMLQHAGILNSQAVIYRVTSDAQETIPPAFSNPEEYLHRVLDVYHLIQEYPIPLVSSSCWQALTQGKKLNETIQKTISDNLHDPSSDIFWKFHNRTPLAFTISEEHRLLILSLFKEIHATF</sequence>
<evidence type="ECO:0000256" key="1">
    <source>
        <dbReference type="ARBA" id="ARBA00022722"/>
    </source>
</evidence>
<evidence type="ECO:0000256" key="6">
    <source>
        <dbReference type="ARBA" id="ARBA00022839"/>
    </source>
</evidence>
<keyword evidence="9" id="KW-0234">DNA repair</keyword>
<dbReference type="GO" id="GO:0006281">
    <property type="term" value="P:DNA repair"/>
    <property type="evidence" value="ECO:0007669"/>
    <property type="project" value="UniProtKB-KW"/>
</dbReference>
<dbReference type="InterPro" id="IPR027417">
    <property type="entry name" value="P-loop_NTPase"/>
</dbReference>
<protein>
    <submittedName>
        <fullName evidence="10">Exodeoxyribonuclease V subunit gamma</fullName>
    </submittedName>
</protein>
<keyword evidence="8" id="KW-0238">DNA-binding</keyword>
<name>A0A173DYV2_9CHLA</name>
<dbReference type="GO" id="GO:0004527">
    <property type="term" value="F:exonuclease activity"/>
    <property type="evidence" value="ECO:0007669"/>
    <property type="project" value="UniProtKB-KW"/>
</dbReference>
<evidence type="ECO:0000256" key="4">
    <source>
        <dbReference type="ARBA" id="ARBA00022801"/>
    </source>
</evidence>
<reference evidence="10 11" key="1">
    <citation type="journal article" date="2014" name="Syst. Appl. Microbiol.">
        <title>Evidence for the existence of two new members of the family Chlamydiaceae and proposal of Chlamydia avium sp. nov. and Chlamydia gallinacea sp. nov.</title>
        <authorList>
            <person name="Sachse K."/>
            <person name="Laroucau K."/>
            <person name="Riege K."/>
            <person name="Wehner S."/>
            <person name="Dilcher M."/>
            <person name="Creasy H.H."/>
            <person name="Weidmann M."/>
            <person name="Myers G."/>
            <person name="Vorimore F."/>
            <person name="Vicari N."/>
            <person name="Magnino S."/>
            <person name="Liebler-Tenorio E."/>
            <person name="Ruettger A."/>
            <person name="Bavoil P.M."/>
            <person name="Hufert F.T."/>
            <person name="Rossello-Mora R."/>
            <person name="Marz M."/>
        </authorList>
    </citation>
    <scope>NUCLEOTIDE SEQUENCE [LARGE SCALE GENOMIC DNA]</scope>
    <source>
        <strain evidence="10 11">08-1274/3</strain>
    </source>
</reference>
<dbReference type="EMBL" id="CP015840">
    <property type="protein sequence ID" value="ANG66083.1"/>
    <property type="molecule type" value="Genomic_DNA"/>
</dbReference>
<evidence type="ECO:0000256" key="9">
    <source>
        <dbReference type="ARBA" id="ARBA00023204"/>
    </source>
</evidence>
<evidence type="ECO:0000313" key="10">
    <source>
        <dbReference type="EMBL" id="ANG66083.1"/>
    </source>
</evidence>
<evidence type="ECO:0000256" key="3">
    <source>
        <dbReference type="ARBA" id="ARBA00022763"/>
    </source>
</evidence>
<keyword evidence="3" id="KW-0227">DNA damage</keyword>
<evidence type="ECO:0000256" key="7">
    <source>
        <dbReference type="ARBA" id="ARBA00022840"/>
    </source>
</evidence>
<keyword evidence="6" id="KW-0269">Exonuclease</keyword>
<keyword evidence="2" id="KW-0547">Nucleotide-binding</keyword>
<dbReference type="STRING" id="1143323.M787_001950"/>
<dbReference type="GO" id="GO:0003677">
    <property type="term" value="F:DNA binding"/>
    <property type="evidence" value="ECO:0007669"/>
    <property type="project" value="UniProtKB-KW"/>
</dbReference>
<organism evidence="10 11">
    <name type="scientific">Chlamydia gallinacea 08-1274/3</name>
    <dbReference type="NCBI Taxonomy" id="1143323"/>
    <lineage>
        <taxon>Bacteria</taxon>
        <taxon>Pseudomonadati</taxon>
        <taxon>Chlamydiota</taxon>
        <taxon>Chlamydiia</taxon>
        <taxon>Chlamydiales</taxon>
        <taxon>Chlamydiaceae</taxon>
        <taxon>Chlamydia/Chlamydophila group</taxon>
        <taxon>Chlamydia</taxon>
    </lineage>
</organism>